<organism evidence="4">
    <name type="scientific">Curvibacter symbiont subsp. Hydra magnipapillata</name>
    <dbReference type="NCBI Taxonomy" id="667019"/>
    <lineage>
        <taxon>Bacteria</taxon>
        <taxon>Pseudomonadati</taxon>
        <taxon>Pseudomonadota</taxon>
        <taxon>Betaproteobacteria</taxon>
        <taxon>Burkholderiales</taxon>
        <taxon>Comamonadaceae</taxon>
        <taxon>Curvibacter</taxon>
    </lineage>
</organism>
<dbReference type="PANTHER" id="PTHR43080:SF2">
    <property type="entry name" value="CBS DOMAIN-CONTAINING PROTEIN"/>
    <property type="match status" value="1"/>
</dbReference>
<sequence length="164" mass="18174">MGGLHTLFVVWSSLHSVFGGGFMRPILELLEKHGGSVWSLNPDDSVYQALEMLADCNVGALMVMDGDKLVGIFSERDYTRKIALSGRSSKDTKVKDIMTSQVMVVGPKTRTQECMALMSQKKIRHLPVVDGTKVLGMISIRDLMDDIIKDHEQTISQLQSYIAS</sequence>
<proteinExistence type="predicted"/>
<reference evidence="4" key="1">
    <citation type="journal article" date="2010" name="Nature">
        <title>The dynamic genome of Hydra.</title>
        <authorList>
            <person name="Chapman J.A."/>
            <person name="Kirkness E.F."/>
            <person name="Simakov O."/>
            <person name="Hampson S.E."/>
            <person name="Mitros T."/>
            <person name="Weinmaier T."/>
            <person name="Rattei T."/>
            <person name="Balasubramanian P.G."/>
            <person name="Borman J."/>
            <person name="Busam D."/>
            <person name="Disbennett K."/>
            <person name="Pfannkoch C."/>
            <person name="Sumin N."/>
            <person name="Sutton G."/>
            <person name="Viswanathan L."/>
            <person name="Walenz B."/>
            <person name="Goodstein D.M."/>
            <person name="Hellsten U."/>
            <person name="Kawashima T."/>
            <person name="Prochnik S.E."/>
            <person name="Putnam N.H."/>
            <person name="Shu S."/>
            <person name="Blumberg B."/>
            <person name="Dana C.E."/>
            <person name="Gee L."/>
            <person name="Kibler D.F."/>
            <person name="Law L."/>
            <person name="Lindgens D."/>
            <person name="Martinez D.E."/>
            <person name="Peng J."/>
            <person name="Wigge P.A."/>
            <person name="Bertulat B."/>
            <person name="Guder C."/>
            <person name="Nakamura Y."/>
            <person name="Ozbek S."/>
            <person name="Watanabe H."/>
            <person name="Khalturin K."/>
            <person name="Hemmrich G."/>
            <person name="Franke A."/>
            <person name="Augustin R."/>
            <person name="Fraune S."/>
            <person name="Hayakawa E."/>
            <person name="Hayakawa S."/>
            <person name="Hirose M."/>
            <person name="Hwang J."/>
            <person name="Ikeo K."/>
            <person name="Nishimiya-Fujisawa C."/>
            <person name="Ogura A."/>
            <person name="Takahashi T."/>
            <person name="Steinmetz P.R."/>
            <person name="Zhang X."/>
            <person name="Aufschnaiter R."/>
            <person name="Eder M.K."/>
            <person name="Gorny A.K."/>
            <person name="Salvenmoser W."/>
            <person name="Heimberg A.M."/>
            <person name="Wheeler B.M."/>
            <person name="Peterson K.J."/>
            <person name="Boettger A."/>
            <person name="Tischler P."/>
            <person name="Wolf A."/>
            <person name="Gojobori T."/>
            <person name="Remington K.A."/>
            <person name="Strausberg R.L."/>
            <person name="Venter J."/>
            <person name="Technau U."/>
            <person name="Hobmayer B."/>
            <person name="Bosch T.C."/>
            <person name="Holstein T.W."/>
            <person name="Fujisawa T."/>
            <person name="Bode H.R."/>
            <person name="David C.N."/>
            <person name="Rokhsar D.S."/>
            <person name="Steele R.E."/>
        </authorList>
    </citation>
    <scope>NUCLEOTIDE SEQUENCE</scope>
</reference>
<dbReference type="Pfam" id="PF00571">
    <property type="entry name" value="CBS"/>
    <property type="match status" value="2"/>
</dbReference>
<dbReference type="CDD" id="cd04623">
    <property type="entry name" value="CBS_pair_bac_euk"/>
    <property type="match status" value="1"/>
</dbReference>
<name>C9Y7F0_CURXX</name>
<evidence type="ECO:0000256" key="2">
    <source>
        <dbReference type="PROSITE-ProRule" id="PRU00703"/>
    </source>
</evidence>
<dbReference type="InterPro" id="IPR044725">
    <property type="entry name" value="CBSX3_CBS_dom"/>
</dbReference>
<evidence type="ECO:0000256" key="1">
    <source>
        <dbReference type="ARBA" id="ARBA00023122"/>
    </source>
</evidence>
<protein>
    <submittedName>
        <fullName evidence="4">Uncharacterized protein At5g10860, mitochondrial</fullName>
    </submittedName>
</protein>
<feature type="domain" description="CBS" evidence="3">
    <location>
        <begin position="30"/>
        <end position="89"/>
    </location>
</feature>
<evidence type="ECO:0000259" key="3">
    <source>
        <dbReference type="PROSITE" id="PS51371"/>
    </source>
</evidence>
<gene>
    <name evidence="4" type="ORF">Csp_A00510</name>
</gene>
<feature type="domain" description="CBS" evidence="3">
    <location>
        <begin position="98"/>
        <end position="153"/>
    </location>
</feature>
<dbReference type="InterPro" id="IPR046342">
    <property type="entry name" value="CBS_dom_sf"/>
</dbReference>
<dbReference type="AlphaFoldDB" id="C9Y7F0"/>
<dbReference type="PROSITE" id="PS51371">
    <property type="entry name" value="CBS"/>
    <property type="match status" value="2"/>
</dbReference>
<dbReference type="InterPro" id="IPR000644">
    <property type="entry name" value="CBS_dom"/>
</dbReference>
<evidence type="ECO:0000313" key="4">
    <source>
        <dbReference type="EMBL" id="CBA27084.1"/>
    </source>
</evidence>
<dbReference type="Gene3D" id="3.10.580.10">
    <property type="entry name" value="CBS-domain"/>
    <property type="match status" value="1"/>
</dbReference>
<dbReference type="InterPro" id="IPR051257">
    <property type="entry name" value="Diverse_CBS-Domain"/>
</dbReference>
<keyword evidence="1 2" id="KW-0129">CBS domain</keyword>
<accession>C9Y7F0</accession>
<dbReference type="PANTHER" id="PTHR43080">
    <property type="entry name" value="CBS DOMAIN-CONTAINING PROTEIN CBSX3, MITOCHONDRIAL"/>
    <property type="match status" value="1"/>
</dbReference>
<dbReference type="EMBL" id="FN543104">
    <property type="protein sequence ID" value="CBA27084.1"/>
    <property type="molecule type" value="Genomic_DNA"/>
</dbReference>
<dbReference type="SMART" id="SM00116">
    <property type="entry name" value="CBS"/>
    <property type="match status" value="2"/>
</dbReference>
<dbReference type="SUPFAM" id="SSF54631">
    <property type="entry name" value="CBS-domain pair"/>
    <property type="match status" value="1"/>
</dbReference>